<dbReference type="PANTHER" id="PTHR43776:SF7">
    <property type="entry name" value="D,D-DIPEPTIDE TRANSPORT ATP-BINDING PROTEIN DDPF-RELATED"/>
    <property type="match status" value="1"/>
</dbReference>
<dbReference type="PANTHER" id="PTHR43776">
    <property type="entry name" value="TRANSPORT ATP-BINDING PROTEIN"/>
    <property type="match status" value="1"/>
</dbReference>
<dbReference type="InterPro" id="IPR027417">
    <property type="entry name" value="P-loop_NTPase"/>
</dbReference>
<evidence type="ECO:0000256" key="2">
    <source>
        <dbReference type="ARBA" id="ARBA00005417"/>
    </source>
</evidence>
<dbReference type="EMBL" id="JAEUXJ010000002">
    <property type="protein sequence ID" value="MBL6455232.1"/>
    <property type="molecule type" value="Genomic_DNA"/>
</dbReference>
<proteinExistence type="inferred from homology"/>
<accession>A0ABS1V0Y1</accession>
<evidence type="ECO:0000313" key="8">
    <source>
        <dbReference type="Proteomes" id="UP000606490"/>
    </source>
</evidence>
<evidence type="ECO:0000256" key="4">
    <source>
        <dbReference type="ARBA" id="ARBA00022741"/>
    </source>
</evidence>
<reference evidence="7 8" key="1">
    <citation type="submission" date="2021-01" db="EMBL/GenBank/DDBJ databases">
        <title>Belnapia mucosa sp. nov. and Belnapia arida sp. nov., isolated from the Tabernas Desert (Almeria, Spain).</title>
        <authorList>
            <person name="Molina-Menor E."/>
            <person name="Vidal-Verdu A."/>
            <person name="Calonge A."/>
            <person name="Satari L."/>
            <person name="Pereto Magraner J."/>
            <person name="Porcar Miralles M."/>
        </authorList>
    </citation>
    <scope>NUCLEOTIDE SEQUENCE [LARGE SCALE GENOMIC DNA]</scope>
    <source>
        <strain evidence="7 8">T6</strain>
    </source>
</reference>
<dbReference type="PROSITE" id="PS50893">
    <property type="entry name" value="ABC_TRANSPORTER_2"/>
    <property type="match status" value="1"/>
</dbReference>
<comment type="caution">
    <text evidence="7">The sequence shown here is derived from an EMBL/GenBank/DDBJ whole genome shotgun (WGS) entry which is preliminary data.</text>
</comment>
<dbReference type="SMART" id="SM00382">
    <property type="entry name" value="AAA"/>
    <property type="match status" value="1"/>
</dbReference>
<comment type="subcellular location">
    <subcellularLocation>
        <location evidence="1">Cell inner membrane</location>
        <topology evidence="1">Peripheral membrane protein</topology>
    </subcellularLocation>
</comment>
<evidence type="ECO:0000256" key="3">
    <source>
        <dbReference type="ARBA" id="ARBA00022448"/>
    </source>
</evidence>
<feature type="domain" description="ABC transporter" evidence="6">
    <location>
        <begin position="2"/>
        <end position="253"/>
    </location>
</feature>
<dbReference type="InterPro" id="IPR050319">
    <property type="entry name" value="ABC_transp_ATP-bind"/>
</dbReference>
<dbReference type="InterPro" id="IPR013563">
    <property type="entry name" value="Oligopep_ABC_C"/>
</dbReference>
<dbReference type="InterPro" id="IPR017871">
    <property type="entry name" value="ABC_transporter-like_CS"/>
</dbReference>
<evidence type="ECO:0000256" key="1">
    <source>
        <dbReference type="ARBA" id="ARBA00004417"/>
    </source>
</evidence>
<dbReference type="Gene3D" id="3.40.50.300">
    <property type="entry name" value="P-loop containing nucleotide triphosphate hydrolases"/>
    <property type="match status" value="1"/>
</dbReference>
<organism evidence="7 8">
    <name type="scientific">Belnapia mucosa</name>
    <dbReference type="NCBI Taxonomy" id="2804532"/>
    <lineage>
        <taxon>Bacteria</taxon>
        <taxon>Pseudomonadati</taxon>
        <taxon>Pseudomonadota</taxon>
        <taxon>Alphaproteobacteria</taxon>
        <taxon>Acetobacterales</taxon>
        <taxon>Roseomonadaceae</taxon>
        <taxon>Belnapia</taxon>
    </lineage>
</organism>
<dbReference type="InterPro" id="IPR003439">
    <property type="entry name" value="ABC_transporter-like_ATP-bd"/>
</dbReference>
<name>A0ABS1V0Y1_9PROT</name>
<dbReference type="Pfam" id="PF00005">
    <property type="entry name" value="ABC_tran"/>
    <property type="match status" value="1"/>
</dbReference>
<dbReference type="PROSITE" id="PS00211">
    <property type="entry name" value="ABC_TRANSPORTER_1"/>
    <property type="match status" value="1"/>
</dbReference>
<evidence type="ECO:0000313" key="7">
    <source>
        <dbReference type="EMBL" id="MBL6455232.1"/>
    </source>
</evidence>
<keyword evidence="4" id="KW-0547">Nucleotide-binding</keyword>
<dbReference type="GO" id="GO:0005524">
    <property type="term" value="F:ATP binding"/>
    <property type="evidence" value="ECO:0007669"/>
    <property type="project" value="UniProtKB-KW"/>
</dbReference>
<evidence type="ECO:0000256" key="5">
    <source>
        <dbReference type="ARBA" id="ARBA00022840"/>
    </source>
</evidence>
<evidence type="ECO:0000259" key="6">
    <source>
        <dbReference type="PROSITE" id="PS50893"/>
    </source>
</evidence>
<dbReference type="NCBIfam" id="TIGR01727">
    <property type="entry name" value="oligo_HPY"/>
    <property type="match status" value="1"/>
</dbReference>
<keyword evidence="5 7" id="KW-0067">ATP-binding</keyword>
<dbReference type="Proteomes" id="UP000606490">
    <property type="component" value="Unassembled WGS sequence"/>
</dbReference>
<sequence>MLSVRGLVKHFPLPRESFFAPKRVVHAVNGIDLDLKRGETLGIVGESGCGKSTLARLVTRIHAPTAGSITFDGQEIASASPAAIRPLRRRMQMVFQDPYASLNPRMTIGDTLAEPLVAHGLARRGAEVRERVGELLATVGLNPAWVSRFPHEFSGGQRQRISIARALALQPELVVADEPISALDVNIQAQILNLMLDLQQRMGLTYLFIAHDLAVVRHLCDRVAVLYLGQVMESAPAEALFARPLHPYTAVLISAVPVPGRTRVVLQGEPPSTLVLPTGCPFRTRCPIARPVCETPPPLAEHEAGRWAACHFPGEFGHAGVAA</sequence>
<dbReference type="InterPro" id="IPR003593">
    <property type="entry name" value="AAA+_ATPase"/>
</dbReference>
<gene>
    <name evidence="7" type="ORF">JMJ55_07850</name>
</gene>
<dbReference type="SUPFAM" id="SSF52540">
    <property type="entry name" value="P-loop containing nucleoside triphosphate hydrolases"/>
    <property type="match status" value="1"/>
</dbReference>
<keyword evidence="8" id="KW-1185">Reference proteome</keyword>
<dbReference type="Pfam" id="PF08352">
    <property type="entry name" value="oligo_HPY"/>
    <property type="match status" value="1"/>
</dbReference>
<protein>
    <submittedName>
        <fullName evidence="7">ATP-binding cassette domain-containing protein</fullName>
    </submittedName>
</protein>
<comment type="similarity">
    <text evidence="2">Belongs to the ABC transporter superfamily.</text>
</comment>
<keyword evidence="3" id="KW-0813">Transport</keyword>
<dbReference type="CDD" id="cd03257">
    <property type="entry name" value="ABC_NikE_OppD_transporters"/>
    <property type="match status" value="1"/>
</dbReference>